<feature type="domain" description="Peptidoglycan binding-like" evidence="7">
    <location>
        <begin position="7"/>
        <end position="63"/>
    </location>
</feature>
<dbReference type="InterPro" id="IPR002477">
    <property type="entry name" value="Peptidoglycan-bd-like"/>
</dbReference>
<name>A0A1Z4MXI5_9CYAN</name>
<keyword evidence="3" id="KW-0605">Phycobilisome</keyword>
<dbReference type="InterPro" id="IPR011989">
    <property type="entry name" value="ARM-like"/>
</dbReference>
<keyword evidence="9" id="KW-1185">Reference proteome</keyword>
<sequence>MLKPGSTGPDVQTLQTQLKELGYYNGAVDGQFTEPTKIAVSQFQTAQGLLADGIVGSTTWKKLQAAIAAKQPIITAPVPTSKPRVEPPPSKKNLIWWSVLGLGTLGNLVAVIYCLKWLHQVKKMQQSQAANSEIKTEADRNINIPQLPESTNNPVSASNSPSATTSTPKLLPAETTSRLAKFSIVDELMNDLYSADPAKRHKAIWDLGQQGDSRAIEPLVDLIIDADSQQHSLILSALGEIAIRTFKPINRALAISMQNQNPQVRQNAIRDLTRVYDMMSQITPILRHALEDADPEVQSTARYALNQLNRIRVLSEQESLPEQRGKDG</sequence>
<dbReference type="InterPro" id="IPR036366">
    <property type="entry name" value="PGBDSf"/>
</dbReference>
<reference evidence="8 9" key="1">
    <citation type="submission" date="2017-06" db="EMBL/GenBank/DDBJ databases">
        <title>Genome sequencing of cyanobaciteial culture collection at National Institute for Environmental Studies (NIES).</title>
        <authorList>
            <person name="Hirose Y."/>
            <person name="Shimura Y."/>
            <person name="Fujisawa T."/>
            <person name="Nakamura Y."/>
            <person name="Kawachi M."/>
        </authorList>
    </citation>
    <scope>NUCLEOTIDE SEQUENCE [LARGE SCALE GENOMIC DNA]</scope>
    <source>
        <strain evidence="8 9">NIES-37</strain>
    </source>
</reference>
<gene>
    <name evidence="8" type="ORF">NIES37_21110</name>
</gene>
<feature type="region of interest" description="Disordered" evidence="5">
    <location>
        <begin position="132"/>
        <end position="171"/>
    </location>
</feature>
<dbReference type="Gene3D" id="1.10.101.10">
    <property type="entry name" value="PGBD-like superfamily/PGBD"/>
    <property type="match status" value="1"/>
</dbReference>
<dbReference type="InterPro" id="IPR016024">
    <property type="entry name" value="ARM-type_fold"/>
</dbReference>
<feature type="compositionally biased region" description="Low complexity" evidence="5">
    <location>
        <begin position="150"/>
        <end position="168"/>
    </location>
</feature>
<evidence type="ECO:0000256" key="6">
    <source>
        <dbReference type="SAM" id="Phobius"/>
    </source>
</evidence>
<dbReference type="GO" id="GO:0016491">
    <property type="term" value="F:oxidoreductase activity"/>
    <property type="evidence" value="ECO:0007669"/>
    <property type="project" value="TreeGrafter"/>
</dbReference>
<evidence type="ECO:0000256" key="1">
    <source>
        <dbReference type="ARBA" id="ARBA00009299"/>
    </source>
</evidence>
<organism evidence="8 9">
    <name type="scientific">Tolypothrix tenuis PCC 7101</name>
    <dbReference type="NCBI Taxonomy" id="231146"/>
    <lineage>
        <taxon>Bacteria</taxon>
        <taxon>Bacillati</taxon>
        <taxon>Cyanobacteriota</taxon>
        <taxon>Cyanophyceae</taxon>
        <taxon>Nostocales</taxon>
        <taxon>Tolypothrichaceae</taxon>
        <taxon>Tolypothrix</taxon>
    </lineage>
</organism>
<dbReference type="Pfam" id="PF01471">
    <property type="entry name" value="PG_binding_1"/>
    <property type="match status" value="1"/>
</dbReference>
<dbReference type="KEGG" id="ttq:NIES37_21110"/>
<dbReference type="Pfam" id="PF03130">
    <property type="entry name" value="HEAT_PBS"/>
    <property type="match status" value="1"/>
</dbReference>
<dbReference type="GO" id="GO:0030089">
    <property type="term" value="C:phycobilisome"/>
    <property type="evidence" value="ECO:0007669"/>
    <property type="project" value="UniProtKB-KW"/>
</dbReference>
<keyword evidence="6" id="KW-0472">Membrane</keyword>
<proteinExistence type="inferred from homology"/>
<keyword evidence="2" id="KW-0042">Antenna complex</keyword>
<keyword evidence="6" id="KW-1133">Transmembrane helix</keyword>
<evidence type="ECO:0000313" key="8">
    <source>
        <dbReference type="EMBL" id="BAY98163.1"/>
    </source>
</evidence>
<dbReference type="EMBL" id="AP018248">
    <property type="protein sequence ID" value="BAY98163.1"/>
    <property type="molecule type" value="Genomic_DNA"/>
</dbReference>
<dbReference type="Pfam" id="PF13646">
    <property type="entry name" value="HEAT_2"/>
    <property type="match status" value="1"/>
</dbReference>
<keyword evidence="4" id="KW-0456">Lyase</keyword>
<keyword evidence="6" id="KW-0812">Transmembrane</keyword>
<protein>
    <submittedName>
        <fullName evidence="8">Peptidoglycan binding domain-containing protein</fullName>
    </submittedName>
</protein>
<dbReference type="PANTHER" id="PTHR12697:SF5">
    <property type="entry name" value="DEOXYHYPUSINE HYDROXYLASE"/>
    <property type="match status" value="1"/>
</dbReference>
<evidence type="ECO:0000256" key="4">
    <source>
        <dbReference type="ARBA" id="ARBA00023239"/>
    </source>
</evidence>
<dbReference type="Gene3D" id="1.25.10.10">
    <property type="entry name" value="Leucine-rich Repeat Variant"/>
    <property type="match status" value="1"/>
</dbReference>
<evidence type="ECO:0000313" key="9">
    <source>
        <dbReference type="Proteomes" id="UP000218785"/>
    </source>
</evidence>
<dbReference type="GO" id="GO:0016829">
    <property type="term" value="F:lyase activity"/>
    <property type="evidence" value="ECO:0007669"/>
    <property type="project" value="UniProtKB-KW"/>
</dbReference>
<dbReference type="SUPFAM" id="SSF47090">
    <property type="entry name" value="PGBD-like"/>
    <property type="match status" value="1"/>
</dbReference>
<dbReference type="InterPro" id="IPR036365">
    <property type="entry name" value="PGBD-like_sf"/>
</dbReference>
<dbReference type="InterPro" id="IPR004155">
    <property type="entry name" value="PBS_lyase_HEAT"/>
</dbReference>
<evidence type="ECO:0000256" key="2">
    <source>
        <dbReference type="ARBA" id="ARBA00022549"/>
    </source>
</evidence>
<feature type="transmembrane region" description="Helical" evidence="6">
    <location>
        <begin position="94"/>
        <end position="115"/>
    </location>
</feature>
<evidence type="ECO:0000256" key="3">
    <source>
        <dbReference type="ARBA" id="ARBA00022738"/>
    </source>
</evidence>
<dbReference type="Proteomes" id="UP000218785">
    <property type="component" value="Chromosome"/>
</dbReference>
<dbReference type="SUPFAM" id="SSF48371">
    <property type="entry name" value="ARM repeat"/>
    <property type="match status" value="1"/>
</dbReference>
<evidence type="ECO:0000259" key="7">
    <source>
        <dbReference type="Pfam" id="PF01471"/>
    </source>
</evidence>
<dbReference type="PANTHER" id="PTHR12697">
    <property type="entry name" value="PBS LYASE HEAT-LIKE PROTEIN"/>
    <property type="match status" value="1"/>
</dbReference>
<dbReference type="AlphaFoldDB" id="A0A1Z4MXI5"/>
<comment type="similarity">
    <text evidence="1">Belongs to the CpcE/RpcE/PecE family.</text>
</comment>
<evidence type="ECO:0000256" key="5">
    <source>
        <dbReference type="SAM" id="MobiDB-lite"/>
    </source>
</evidence>
<accession>A0A1Z4MXI5</accession>